<dbReference type="GO" id="GO:0036503">
    <property type="term" value="P:ERAD pathway"/>
    <property type="evidence" value="ECO:0007669"/>
    <property type="project" value="TreeGrafter"/>
</dbReference>
<feature type="region of interest" description="Disordered" evidence="1">
    <location>
        <begin position="100"/>
        <end position="178"/>
    </location>
</feature>
<feature type="compositionally biased region" description="Low complexity" evidence="1">
    <location>
        <begin position="326"/>
        <end position="342"/>
    </location>
</feature>
<reference evidence="2" key="1">
    <citation type="journal article" date="2023" name="G3 (Bethesda)">
        <title>Whole genome assembly and annotation of the endangered Caribbean coral Acropora cervicornis.</title>
        <authorList>
            <person name="Selwyn J.D."/>
            <person name="Vollmer S.V."/>
        </authorList>
    </citation>
    <scope>NUCLEOTIDE SEQUENCE</scope>
    <source>
        <strain evidence="2">K2</strain>
    </source>
</reference>
<dbReference type="AlphaFoldDB" id="A0AAD9Q5S9"/>
<evidence type="ECO:0000313" key="3">
    <source>
        <dbReference type="Proteomes" id="UP001249851"/>
    </source>
</evidence>
<keyword evidence="3" id="KW-1185">Reference proteome</keyword>
<gene>
    <name evidence="2" type="ORF">P5673_023533</name>
</gene>
<protein>
    <recommendedName>
        <fullName evidence="4">HECT domain-containing protein</fullName>
    </recommendedName>
</protein>
<dbReference type="Gene3D" id="3.10.20.90">
    <property type="entry name" value="Phosphatidylinositol 3-kinase Catalytic Subunit, Chain A, domain 1"/>
    <property type="match status" value="1"/>
</dbReference>
<feature type="region of interest" description="Disordered" evidence="1">
    <location>
        <begin position="324"/>
        <end position="353"/>
    </location>
</feature>
<dbReference type="EMBL" id="JARQWQ010000066">
    <property type="protein sequence ID" value="KAK2554871.1"/>
    <property type="molecule type" value="Genomic_DNA"/>
</dbReference>
<dbReference type="Proteomes" id="UP001249851">
    <property type="component" value="Unassembled WGS sequence"/>
</dbReference>
<dbReference type="Gene3D" id="3.90.1750.10">
    <property type="entry name" value="Hect, E3 ligase catalytic domains"/>
    <property type="match status" value="1"/>
</dbReference>
<feature type="compositionally biased region" description="Basic and acidic residues" evidence="1">
    <location>
        <begin position="144"/>
        <end position="178"/>
    </location>
</feature>
<dbReference type="InterPro" id="IPR050730">
    <property type="entry name" value="UBX_domain-protein"/>
</dbReference>
<dbReference type="InterPro" id="IPR029071">
    <property type="entry name" value="Ubiquitin-like_domsf"/>
</dbReference>
<evidence type="ECO:0000256" key="1">
    <source>
        <dbReference type="SAM" id="MobiDB-lite"/>
    </source>
</evidence>
<reference evidence="2" key="2">
    <citation type="journal article" date="2023" name="Science">
        <title>Genomic signatures of disease resistance in endangered staghorn corals.</title>
        <authorList>
            <person name="Vollmer S.V."/>
            <person name="Selwyn J.D."/>
            <person name="Despard B.A."/>
            <person name="Roesel C.L."/>
        </authorList>
    </citation>
    <scope>NUCLEOTIDE SEQUENCE</scope>
    <source>
        <strain evidence="2">K2</strain>
    </source>
</reference>
<feature type="non-terminal residue" evidence="2">
    <location>
        <position position="1"/>
    </location>
</feature>
<dbReference type="GO" id="GO:0005783">
    <property type="term" value="C:endoplasmic reticulum"/>
    <property type="evidence" value="ECO:0007669"/>
    <property type="project" value="TreeGrafter"/>
</dbReference>
<dbReference type="GO" id="GO:0004842">
    <property type="term" value="F:ubiquitin-protein transferase activity"/>
    <property type="evidence" value="ECO:0007669"/>
    <property type="project" value="InterPro"/>
</dbReference>
<feature type="compositionally biased region" description="Low complexity" evidence="1">
    <location>
        <begin position="116"/>
        <end position="134"/>
    </location>
</feature>
<comment type="caution">
    <text evidence="2">The sequence shown here is derived from an EMBL/GenBank/DDBJ whole genome shotgun (WGS) entry which is preliminary data.</text>
</comment>
<evidence type="ECO:0000313" key="2">
    <source>
        <dbReference type="EMBL" id="KAK2554871.1"/>
    </source>
</evidence>
<sequence>VSYEIANFKQEPVSSLVDSDGAVHEFTIHKYCELCKTHQFNLYILVEQNPEVEDEQVKEDDSDLLIPVFGSPVEEKIPNLSLEAGQTECQPVVSSQFYHASSMSSVDDRSRRNRRSTPSSTSTSTGGTSGEETSFNWTLIGSSSDRRQLREEQQNELEKSLKADQEKEASKRDAAQRLESLESLRSARLARVPPEPDEMSNGEKVKISIRHPSLGAVSRYFAKRETMLAVYDWCGSLSLEPEFFGLYTTLPKTCVSPSLPVDSVAGAMLYVEEQSVPMSLSNDELEVSIRGFGLPHLDPIFEGDDDSDLPSSWHGLSVTPIPSPVEPESTFSEHSSTSPSSTIHAETSPFEEETLTERRANIRDELYDACEVIQVRVSREKILDRVLQIYKTTLDIGSSMLSFILEGEQGLDMDGVKREVFTLFWERALETFFEGHSTFVPRVGPDVPDSHYQTIGRVISHCYLLIGMFPSVISKVFITALLAGKDALSADDYISVFLEHVSEYDSLRLKSAIKMSRSLGVFPDEMTQFLFEFFSEYGVVQTPTPSSLQDILLSVAKTELIARPSVALNEIKAGMFEGKYKELWGDCRKEDHLYEKMKLTTSKVLQMISVDEMSLCKSQSQVFKFLKHYIRGLSPKELQSFFRYVTGSSLPLVKSVKVMFHPQVGAFPMVYIHTCSAIIDLPSGGYTGFQDFRVQMDNTLQSPEAWLFTSA</sequence>
<dbReference type="PANTHER" id="PTHR23322:SF1">
    <property type="entry name" value="FAS-ASSOCIATED FACTOR 2"/>
    <property type="match status" value="1"/>
</dbReference>
<dbReference type="SUPFAM" id="SSF54236">
    <property type="entry name" value="Ubiquitin-like"/>
    <property type="match status" value="1"/>
</dbReference>
<proteinExistence type="predicted"/>
<organism evidence="2 3">
    <name type="scientific">Acropora cervicornis</name>
    <name type="common">Staghorn coral</name>
    <dbReference type="NCBI Taxonomy" id="6130"/>
    <lineage>
        <taxon>Eukaryota</taxon>
        <taxon>Metazoa</taxon>
        <taxon>Cnidaria</taxon>
        <taxon>Anthozoa</taxon>
        <taxon>Hexacorallia</taxon>
        <taxon>Scleractinia</taxon>
        <taxon>Astrocoeniina</taxon>
        <taxon>Acroporidae</taxon>
        <taxon>Acropora</taxon>
    </lineage>
</organism>
<name>A0AAD9Q5S9_ACRCE</name>
<dbReference type="SUPFAM" id="SSF56204">
    <property type="entry name" value="Hect, E3 ligase catalytic domain"/>
    <property type="match status" value="1"/>
</dbReference>
<dbReference type="InterPro" id="IPR035983">
    <property type="entry name" value="Hect_E3_ubiquitin_ligase"/>
</dbReference>
<accession>A0AAD9Q5S9</accession>
<dbReference type="PANTHER" id="PTHR23322">
    <property type="entry name" value="FAS-ASSOCIATED PROTEIN"/>
    <property type="match status" value="1"/>
</dbReference>
<evidence type="ECO:0008006" key="4">
    <source>
        <dbReference type="Google" id="ProtNLM"/>
    </source>
</evidence>
<dbReference type="GO" id="GO:0043130">
    <property type="term" value="F:ubiquitin binding"/>
    <property type="evidence" value="ECO:0007669"/>
    <property type="project" value="TreeGrafter"/>
</dbReference>